<sequence length="54" mass="6370">MAISFFRNAFNRAAAARKHQADVFVNETLMKFDDRTLKTFGTSREELLRERSKF</sequence>
<dbReference type="RefSeq" id="WP_306832911.1">
    <property type="nucleotide sequence ID" value="NZ_JAUSRF010000004.1"/>
</dbReference>
<evidence type="ECO:0008006" key="3">
    <source>
        <dbReference type="Google" id="ProtNLM"/>
    </source>
</evidence>
<proteinExistence type="predicted"/>
<name>A0ABT9PSV4_9HYPH</name>
<protein>
    <recommendedName>
        <fullName evidence="3">DUF1127 domain-containing protein</fullName>
    </recommendedName>
</protein>
<dbReference type="Proteomes" id="UP001241472">
    <property type="component" value="Unassembled WGS sequence"/>
</dbReference>
<organism evidence="1 2">
    <name type="scientific">Neorhizobium huautlense</name>
    <dbReference type="NCBI Taxonomy" id="67774"/>
    <lineage>
        <taxon>Bacteria</taxon>
        <taxon>Pseudomonadati</taxon>
        <taxon>Pseudomonadota</taxon>
        <taxon>Alphaproteobacteria</taxon>
        <taxon>Hyphomicrobiales</taxon>
        <taxon>Rhizobiaceae</taxon>
        <taxon>Rhizobium/Agrobacterium group</taxon>
        <taxon>Neorhizobium</taxon>
    </lineage>
</organism>
<reference evidence="1 2" key="1">
    <citation type="submission" date="2023-07" db="EMBL/GenBank/DDBJ databases">
        <title>Sorghum-associated microbial communities from plants grown in Nebraska, USA.</title>
        <authorList>
            <person name="Schachtman D."/>
        </authorList>
    </citation>
    <scope>NUCLEOTIDE SEQUENCE [LARGE SCALE GENOMIC DNA]</scope>
    <source>
        <strain evidence="1 2">DS1307</strain>
    </source>
</reference>
<keyword evidence="2" id="KW-1185">Reference proteome</keyword>
<comment type="caution">
    <text evidence="1">The sequence shown here is derived from an EMBL/GenBank/DDBJ whole genome shotgun (WGS) entry which is preliminary data.</text>
</comment>
<gene>
    <name evidence="1" type="ORF">J2T09_001559</name>
</gene>
<evidence type="ECO:0000313" key="1">
    <source>
        <dbReference type="EMBL" id="MDP9836814.1"/>
    </source>
</evidence>
<accession>A0ABT9PSV4</accession>
<evidence type="ECO:0000313" key="2">
    <source>
        <dbReference type="Proteomes" id="UP001241472"/>
    </source>
</evidence>
<dbReference type="EMBL" id="JAUSRF010000004">
    <property type="protein sequence ID" value="MDP9836814.1"/>
    <property type="molecule type" value="Genomic_DNA"/>
</dbReference>